<dbReference type="AlphaFoldDB" id="A0A5J4ZQD2"/>
<dbReference type="GO" id="GO:0005509">
    <property type="term" value="F:calcium ion binding"/>
    <property type="evidence" value="ECO:0007669"/>
    <property type="project" value="InterPro"/>
</dbReference>
<protein>
    <submittedName>
        <fullName evidence="1">Uncharacterized protein</fullName>
    </submittedName>
</protein>
<evidence type="ECO:0000313" key="1">
    <source>
        <dbReference type="EMBL" id="KAA8519916.1"/>
    </source>
</evidence>
<evidence type="ECO:0000313" key="2">
    <source>
        <dbReference type="Proteomes" id="UP000325577"/>
    </source>
</evidence>
<gene>
    <name evidence="1" type="ORF">F0562_014174</name>
</gene>
<dbReference type="OrthoDB" id="343296at2759"/>
<accession>A0A5J4ZQD2</accession>
<dbReference type="InterPro" id="IPR044205">
    <property type="entry name" value="KIC/PBP1/KRP1"/>
</dbReference>
<dbReference type="PANTHER" id="PTHR47319:SF5">
    <property type="entry name" value="CALCIUM-BINDING EF-HAND PROTEIN"/>
    <property type="match status" value="1"/>
</dbReference>
<proteinExistence type="predicted"/>
<sequence>MVGKLGAGGFMNELCNGFRLLMDGGDGVSLKKNSAVLGLQDMSNDEEISWERRQIKKEAKQEDSDSSLDDYVYHMICPCCSLCQESRTL</sequence>
<reference evidence="1 2" key="1">
    <citation type="submission" date="2019-09" db="EMBL/GenBank/DDBJ databases">
        <title>A chromosome-level genome assembly of the Chinese tupelo Nyssa sinensis.</title>
        <authorList>
            <person name="Yang X."/>
            <person name="Kang M."/>
            <person name="Yang Y."/>
            <person name="Xiong H."/>
            <person name="Wang M."/>
            <person name="Zhang Z."/>
            <person name="Wang Z."/>
            <person name="Wu H."/>
            <person name="Ma T."/>
            <person name="Liu J."/>
            <person name="Xi Z."/>
        </authorList>
    </citation>
    <scope>NUCLEOTIDE SEQUENCE [LARGE SCALE GENOMIC DNA]</scope>
    <source>
        <strain evidence="1">J267</strain>
        <tissue evidence="1">Leaf</tissue>
    </source>
</reference>
<dbReference type="EMBL" id="CM018049">
    <property type="protein sequence ID" value="KAA8519916.1"/>
    <property type="molecule type" value="Genomic_DNA"/>
</dbReference>
<name>A0A5J4ZQD2_9ASTE</name>
<organism evidence="1 2">
    <name type="scientific">Nyssa sinensis</name>
    <dbReference type="NCBI Taxonomy" id="561372"/>
    <lineage>
        <taxon>Eukaryota</taxon>
        <taxon>Viridiplantae</taxon>
        <taxon>Streptophyta</taxon>
        <taxon>Embryophyta</taxon>
        <taxon>Tracheophyta</taxon>
        <taxon>Spermatophyta</taxon>
        <taxon>Magnoliopsida</taxon>
        <taxon>eudicotyledons</taxon>
        <taxon>Gunneridae</taxon>
        <taxon>Pentapetalae</taxon>
        <taxon>asterids</taxon>
        <taxon>Cornales</taxon>
        <taxon>Nyssaceae</taxon>
        <taxon>Nyssa</taxon>
    </lineage>
</organism>
<dbReference type="Proteomes" id="UP000325577">
    <property type="component" value="Linkage Group LG6"/>
</dbReference>
<keyword evidence="2" id="KW-1185">Reference proteome</keyword>
<dbReference type="PANTHER" id="PTHR47319">
    <property type="entry name" value="CALCIUM-BINDING PROTEIN KIC"/>
    <property type="match status" value="1"/>
</dbReference>